<comment type="caution">
    <text evidence="2">The sequence shown here is derived from an EMBL/GenBank/DDBJ whole genome shotgun (WGS) entry which is preliminary data.</text>
</comment>
<evidence type="ECO:0000313" key="3">
    <source>
        <dbReference type="Proteomes" id="UP000813444"/>
    </source>
</evidence>
<sequence>MTTETESEVHAHLREIYATYWSTPSPEEKKAFFSPSCRQICRSDPSYAARDRDAIVAYLHEAGDKFKHLISDSPTHKGIFTMRPLTEEERRDFGSEEYLGPAGFTSVEEVREQAAREGWVGMRVDLWDDDGRDTGMMVKVQYWWRREDGVWLQILHDILSIGSVDGSQGKMVTL</sequence>
<dbReference type="Pfam" id="PF26528">
    <property type="entry name" value="SnoaL_6"/>
    <property type="match status" value="1"/>
</dbReference>
<evidence type="ECO:0000259" key="1">
    <source>
        <dbReference type="Pfam" id="PF26528"/>
    </source>
</evidence>
<keyword evidence="3" id="KW-1185">Reference proteome</keyword>
<accession>A0A8K0SJC0</accession>
<name>A0A8K0SJC0_9HYPO</name>
<dbReference type="EMBL" id="JAGPNK010000009">
    <property type="protein sequence ID" value="KAH7313778.1"/>
    <property type="molecule type" value="Genomic_DNA"/>
</dbReference>
<dbReference type="OrthoDB" id="5396546at2759"/>
<organism evidence="2 3">
    <name type="scientific">Stachybotrys elegans</name>
    <dbReference type="NCBI Taxonomy" id="80388"/>
    <lineage>
        <taxon>Eukaryota</taxon>
        <taxon>Fungi</taxon>
        <taxon>Dikarya</taxon>
        <taxon>Ascomycota</taxon>
        <taxon>Pezizomycotina</taxon>
        <taxon>Sordariomycetes</taxon>
        <taxon>Hypocreomycetidae</taxon>
        <taxon>Hypocreales</taxon>
        <taxon>Stachybotryaceae</taxon>
        <taxon>Stachybotrys</taxon>
    </lineage>
</organism>
<dbReference type="AlphaFoldDB" id="A0A8K0SJC0"/>
<gene>
    <name evidence="2" type="ORF">B0I35DRAFT_410731</name>
</gene>
<evidence type="ECO:0000313" key="2">
    <source>
        <dbReference type="EMBL" id="KAH7313778.1"/>
    </source>
</evidence>
<protein>
    <recommendedName>
        <fullName evidence="1">SnoaL-like domain-containing protein</fullName>
    </recommendedName>
</protein>
<reference evidence="2" key="1">
    <citation type="journal article" date="2021" name="Nat. Commun.">
        <title>Genetic determinants of endophytism in the Arabidopsis root mycobiome.</title>
        <authorList>
            <person name="Mesny F."/>
            <person name="Miyauchi S."/>
            <person name="Thiergart T."/>
            <person name="Pickel B."/>
            <person name="Atanasova L."/>
            <person name="Karlsson M."/>
            <person name="Huettel B."/>
            <person name="Barry K.W."/>
            <person name="Haridas S."/>
            <person name="Chen C."/>
            <person name="Bauer D."/>
            <person name="Andreopoulos W."/>
            <person name="Pangilinan J."/>
            <person name="LaButti K."/>
            <person name="Riley R."/>
            <person name="Lipzen A."/>
            <person name="Clum A."/>
            <person name="Drula E."/>
            <person name="Henrissat B."/>
            <person name="Kohler A."/>
            <person name="Grigoriev I.V."/>
            <person name="Martin F.M."/>
            <person name="Hacquard S."/>
        </authorList>
    </citation>
    <scope>NUCLEOTIDE SEQUENCE</scope>
    <source>
        <strain evidence="2">MPI-CAGE-CH-0235</strain>
    </source>
</reference>
<dbReference type="Proteomes" id="UP000813444">
    <property type="component" value="Unassembled WGS sequence"/>
</dbReference>
<feature type="domain" description="SnoaL-like" evidence="1">
    <location>
        <begin position="4"/>
        <end position="168"/>
    </location>
</feature>
<proteinExistence type="predicted"/>
<dbReference type="InterPro" id="IPR058931">
    <property type="entry name" value="SnoaL_6"/>
</dbReference>